<comment type="caution">
    <text evidence="1">The sequence shown here is derived from an EMBL/GenBank/DDBJ whole genome shotgun (WGS) entry which is preliminary data.</text>
</comment>
<name>X1I1P5_9ZZZZ</name>
<dbReference type="AlphaFoldDB" id="X1I1P5"/>
<accession>X1I1P5</accession>
<organism evidence="1">
    <name type="scientific">marine sediment metagenome</name>
    <dbReference type="NCBI Taxonomy" id="412755"/>
    <lineage>
        <taxon>unclassified sequences</taxon>
        <taxon>metagenomes</taxon>
        <taxon>ecological metagenomes</taxon>
    </lineage>
</organism>
<sequence length="112" mass="13052">GYPDCKFTYDIRISKNVESTITPVKSQRKKLVFDHLETPFTKDKILKILSKDWHTVNQIAPKLGVKEVNDVKFLILKLKQLERKNLLISKNLNTVNYWKTSEKGTLNPPKEL</sequence>
<gene>
    <name evidence="1" type="ORF">S03H2_46144</name>
</gene>
<feature type="non-terminal residue" evidence="1">
    <location>
        <position position="1"/>
    </location>
</feature>
<proteinExistence type="predicted"/>
<protein>
    <submittedName>
        <fullName evidence="1">Uncharacterized protein</fullName>
    </submittedName>
</protein>
<dbReference type="EMBL" id="BARU01028953">
    <property type="protein sequence ID" value="GAH75642.1"/>
    <property type="molecule type" value="Genomic_DNA"/>
</dbReference>
<reference evidence="1" key="1">
    <citation type="journal article" date="2014" name="Front. Microbiol.">
        <title>High frequency of phylogenetically diverse reductive dehalogenase-homologous genes in deep subseafloor sedimentary metagenomes.</title>
        <authorList>
            <person name="Kawai M."/>
            <person name="Futagami T."/>
            <person name="Toyoda A."/>
            <person name="Takaki Y."/>
            <person name="Nishi S."/>
            <person name="Hori S."/>
            <person name="Arai W."/>
            <person name="Tsubouchi T."/>
            <person name="Morono Y."/>
            <person name="Uchiyama I."/>
            <person name="Ito T."/>
            <person name="Fujiyama A."/>
            <person name="Inagaki F."/>
            <person name="Takami H."/>
        </authorList>
    </citation>
    <scope>NUCLEOTIDE SEQUENCE</scope>
    <source>
        <strain evidence="1">Expedition CK06-06</strain>
    </source>
</reference>
<evidence type="ECO:0000313" key="1">
    <source>
        <dbReference type="EMBL" id="GAH75642.1"/>
    </source>
</evidence>